<dbReference type="Pfam" id="PF01784">
    <property type="entry name" value="DUF34_NIF3"/>
    <property type="match status" value="1"/>
</dbReference>
<dbReference type="EMBL" id="CADCXY010000001">
    <property type="protein sequence ID" value="CAB0150094.1"/>
    <property type="molecule type" value="Genomic_DNA"/>
</dbReference>
<dbReference type="Gene3D" id="3.40.1390.30">
    <property type="entry name" value="NIF3 (NGG1p interacting factor 3)-like"/>
    <property type="match status" value="2"/>
</dbReference>
<dbReference type="NCBIfam" id="TIGR00486">
    <property type="entry name" value="YbgI_SA1388"/>
    <property type="match status" value="1"/>
</dbReference>
<proteinExistence type="inferred from homology"/>
<evidence type="ECO:0000313" key="6">
    <source>
        <dbReference type="Proteomes" id="UP000481517"/>
    </source>
</evidence>
<dbReference type="SUPFAM" id="SSF102705">
    <property type="entry name" value="NIF3 (NGG1p interacting factor 3)-like"/>
    <property type="match status" value="1"/>
</dbReference>
<evidence type="ECO:0000256" key="2">
    <source>
        <dbReference type="ARBA" id="ARBA00022112"/>
    </source>
</evidence>
<dbReference type="GO" id="GO:0016787">
    <property type="term" value="F:hydrolase activity"/>
    <property type="evidence" value="ECO:0007669"/>
    <property type="project" value="UniProtKB-KW"/>
</dbReference>
<sequence>MSIIQRKMLKQEVKPVQRSQLDAHLRQLLAIDRIKDYCPNGLQVEGRQHIEKIITGVTACQQLVDKAVELEADALLVHHGYFWKGEPSAITGMKKRRLQTLLAHDLNMFAYHLPLDIHPKLGNNAQLARLMAWPEPVALEQVEPEGVVMMTELPVEQSAEQLKQQLEMQLQRSLVCAVHTPQKAIRRIAWCTGGGQGFIDAAAAAGCDLFITGEVSEPTVHSAREQDIAFFAAGHHATERYGIQALGEYLAEEFGLEHQFIDIDSPA</sequence>
<dbReference type="InterPro" id="IPR036069">
    <property type="entry name" value="DUF34/NIF3_sf"/>
</dbReference>
<gene>
    <name evidence="5" type="ORF">PSI9734_00661</name>
</gene>
<dbReference type="Proteomes" id="UP000481517">
    <property type="component" value="Unassembled WGS sequence"/>
</dbReference>
<evidence type="ECO:0000256" key="1">
    <source>
        <dbReference type="ARBA" id="ARBA00006964"/>
    </source>
</evidence>
<feature type="binding site" evidence="4">
    <location>
        <position position="116"/>
    </location>
    <ligand>
        <name>a divalent metal cation</name>
        <dbReference type="ChEBI" id="CHEBI:60240"/>
        <label>1</label>
    </ligand>
</feature>
<feature type="binding site" evidence="4">
    <location>
        <position position="79"/>
    </location>
    <ligand>
        <name>a divalent metal cation</name>
        <dbReference type="ChEBI" id="CHEBI:60240"/>
        <label>1</label>
    </ligand>
</feature>
<dbReference type="PANTHER" id="PTHR13799:SF14">
    <property type="entry name" value="GTP CYCLOHYDROLASE 1 TYPE 2 HOMOLOG"/>
    <property type="match status" value="1"/>
</dbReference>
<keyword evidence="3 4" id="KW-0479">Metal-binding</keyword>
<organism evidence="5 6">
    <name type="scientific">Pseudidiomarina piscicola</name>
    <dbReference type="NCBI Taxonomy" id="2614830"/>
    <lineage>
        <taxon>Bacteria</taxon>
        <taxon>Pseudomonadati</taxon>
        <taxon>Pseudomonadota</taxon>
        <taxon>Gammaproteobacteria</taxon>
        <taxon>Alteromonadales</taxon>
        <taxon>Idiomarinaceae</taxon>
        <taxon>Pseudidiomarina</taxon>
    </lineage>
</organism>
<accession>A0A6S6WME1</accession>
<keyword evidence="6" id="KW-1185">Reference proteome</keyword>
<dbReference type="InterPro" id="IPR002678">
    <property type="entry name" value="DUF34/NIF3"/>
</dbReference>
<feature type="binding site" evidence="4">
    <location>
        <position position="235"/>
    </location>
    <ligand>
        <name>a divalent metal cation</name>
        <dbReference type="ChEBI" id="CHEBI:60240"/>
        <label>1</label>
    </ligand>
</feature>
<protein>
    <recommendedName>
        <fullName evidence="2">GTP cyclohydrolase 1 type 2 homolog</fullName>
    </recommendedName>
</protein>
<comment type="similarity">
    <text evidence="1">Belongs to the GTP cyclohydrolase I type 2/NIF3 family.</text>
</comment>
<evidence type="ECO:0000313" key="5">
    <source>
        <dbReference type="EMBL" id="CAB0150094.1"/>
    </source>
</evidence>
<reference evidence="5 6" key="1">
    <citation type="submission" date="2020-02" db="EMBL/GenBank/DDBJ databases">
        <authorList>
            <person name="Rodrigo-Torres L."/>
            <person name="Arahal R. D."/>
            <person name="Lucena T."/>
        </authorList>
    </citation>
    <scope>NUCLEOTIDE SEQUENCE [LARGE SCALE GENOMIC DNA]</scope>
    <source>
        <strain evidence="5 6">CECT 9734</strain>
    </source>
</reference>
<keyword evidence="5" id="KW-0378">Hydrolase</keyword>
<dbReference type="GO" id="GO:0046872">
    <property type="term" value="F:metal ion binding"/>
    <property type="evidence" value="ECO:0007669"/>
    <property type="project" value="UniProtKB-KW"/>
</dbReference>
<feature type="binding site" evidence="4">
    <location>
        <position position="78"/>
    </location>
    <ligand>
        <name>a divalent metal cation</name>
        <dbReference type="ChEBI" id="CHEBI:60240"/>
        <label>1</label>
    </ligand>
</feature>
<dbReference type="GO" id="GO:0005737">
    <property type="term" value="C:cytoplasm"/>
    <property type="evidence" value="ECO:0007669"/>
    <property type="project" value="TreeGrafter"/>
</dbReference>
<dbReference type="AlphaFoldDB" id="A0A6S6WME1"/>
<evidence type="ECO:0000256" key="4">
    <source>
        <dbReference type="PIRSR" id="PIRSR602678-1"/>
    </source>
</evidence>
<dbReference type="FunFam" id="3.40.1390.30:FF:000002">
    <property type="entry name" value="Nif3-like dinuclear metal center protein"/>
    <property type="match status" value="1"/>
</dbReference>
<feature type="binding site" evidence="4">
    <location>
        <position position="239"/>
    </location>
    <ligand>
        <name>a divalent metal cation</name>
        <dbReference type="ChEBI" id="CHEBI:60240"/>
        <label>1</label>
    </ligand>
</feature>
<evidence type="ECO:0000256" key="3">
    <source>
        <dbReference type="ARBA" id="ARBA00022723"/>
    </source>
</evidence>
<name>A0A6S6WME1_9GAMM</name>
<dbReference type="PANTHER" id="PTHR13799">
    <property type="entry name" value="NGG1 INTERACTING FACTOR 3"/>
    <property type="match status" value="1"/>
</dbReference>